<dbReference type="SUPFAM" id="SSF57850">
    <property type="entry name" value="RING/U-box"/>
    <property type="match status" value="1"/>
</dbReference>
<feature type="region of interest" description="Disordered" evidence="8">
    <location>
        <begin position="173"/>
        <end position="211"/>
    </location>
</feature>
<dbReference type="PROSITE" id="PS50089">
    <property type="entry name" value="ZF_RING_2"/>
    <property type="match status" value="1"/>
</dbReference>
<dbReference type="GO" id="GO:0008270">
    <property type="term" value="F:zinc ion binding"/>
    <property type="evidence" value="ECO:0007669"/>
    <property type="project" value="UniProtKB-KW"/>
</dbReference>
<feature type="region of interest" description="Disordered" evidence="8">
    <location>
        <begin position="486"/>
        <end position="534"/>
    </location>
</feature>
<feature type="coiled-coil region" evidence="7">
    <location>
        <begin position="412"/>
        <end position="451"/>
    </location>
</feature>
<keyword evidence="11" id="KW-1185">Reference proteome</keyword>
<evidence type="ECO:0000256" key="1">
    <source>
        <dbReference type="ARBA" id="ARBA00004496"/>
    </source>
</evidence>
<evidence type="ECO:0000313" key="10">
    <source>
        <dbReference type="EMBL" id="ETO17155.1"/>
    </source>
</evidence>
<dbReference type="GO" id="GO:0000976">
    <property type="term" value="F:transcription cis-regulatory region binding"/>
    <property type="evidence" value="ECO:0007669"/>
    <property type="project" value="TreeGrafter"/>
</dbReference>
<sequence length="534" mass="63429">TTTTTSINEKRRFKSYSLWLLSDPFPKLPWENIIRIIVRIYQHSTFRCSVCLCEEFFLPFMTPCGHIFCGNCLLHCLFEHHPLRLQSQVQSTDATVHINAYHAVPVDFWKDTRGPCPLCQFYFHFQQCRIVVFRRVHKFLSGELIDFVLVEREYGTELLQAVGYEHKDYNTKSLSPLMQPAPSDNHYDAKEKDKQEQEQEQEQDDEKEENNNDENFLWKFRRFDVVNVKQEVTRIEDMISQVGRYMKSVSSDDYFEMPFLASLSNYLKQFQLHLLELESYPSSSGESPVQTETTAMPDGGRDKMNVRPPNLNHVYQSIDGQYLFLDPLNWNMLRAEYSRQSYHRSYHRSRANPIQHLLPKYLKNCKILQIEKFTFTPHLKQQFKWLSAILPYNANFAFVEIDMTQLVSPQVLRHYQSEIDEKARVRQLIEQEKLDQEAKLVEEERQKEAQKRVHEKPLDITSFETFPSLLDMQTYNKQQEALKKRQFDKSWSDLLKPQPNKTTPLPKPQKQQVIERKHNNLNNNKRFQRPKTGK</sequence>
<comment type="subcellular location">
    <subcellularLocation>
        <location evidence="1">Cytoplasm</location>
    </subcellularLocation>
</comment>
<dbReference type="Proteomes" id="UP000023152">
    <property type="component" value="Unassembled WGS sequence"/>
</dbReference>
<keyword evidence="5" id="KW-0862">Zinc</keyword>
<evidence type="ECO:0000256" key="5">
    <source>
        <dbReference type="ARBA" id="ARBA00022833"/>
    </source>
</evidence>
<protein>
    <submittedName>
        <fullName evidence="10">Zinc finger protein</fullName>
    </submittedName>
</protein>
<feature type="domain" description="RING-type" evidence="9">
    <location>
        <begin position="48"/>
        <end position="120"/>
    </location>
</feature>
<feature type="compositionally biased region" description="Acidic residues" evidence="8">
    <location>
        <begin position="198"/>
        <end position="211"/>
    </location>
</feature>
<dbReference type="EMBL" id="ASPP01017177">
    <property type="protein sequence ID" value="ETO17155.1"/>
    <property type="molecule type" value="Genomic_DNA"/>
</dbReference>
<evidence type="ECO:0000256" key="6">
    <source>
        <dbReference type="PROSITE-ProRule" id="PRU00175"/>
    </source>
</evidence>
<dbReference type="InterPro" id="IPR017907">
    <property type="entry name" value="Znf_RING_CS"/>
</dbReference>
<dbReference type="GO" id="GO:0005737">
    <property type="term" value="C:cytoplasm"/>
    <property type="evidence" value="ECO:0007669"/>
    <property type="project" value="UniProtKB-SubCell"/>
</dbReference>
<dbReference type="InterPro" id="IPR039739">
    <property type="entry name" value="MAG2/RNF10"/>
</dbReference>
<feature type="non-terminal residue" evidence="10">
    <location>
        <position position="1"/>
    </location>
</feature>
<evidence type="ECO:0000259" key="9">
    <source>
        <dbReference type="PROSITE" id="PS50089"/>
    </source>
</evidence>
<dbReference type="OrthoDB" id="6270329at2759"/>
<dbReference type="PANTHER" id="PTHR12983">
    <property type="entry name" value="RING FINGER 10 FAMILY MEMBER"/>
    <property type="match status" value="1"/>
</dbReference>
<dbReference type="Gene3D" id="3.30.40.10">
    <property type="entry name" value="Zinc/RING finger domain, C3HC4 (zinc finger)"/>
    <property type="match status" value="1"/>
</dbReference>
<evidence type="ECO:0000256" key="7">
    <source>
        <dbReference type="SAM" id="Coils"/>
    </source>
</evidence>
<evidence type="ECO:0000256" key="8">
    <source>
        <dbReference type="SAM" id="MobiDB-lite"/>
    </source>
</evidence>
<reference evidence="10 11" key="1">
    <citation type="journal article" date="2013" name="Curr. Biol.">
        <title>The Genome of the Foraminiferan Reticulomyxa filosa.</title>
        <authorList>
            <person name="Glockner G."/>
            <person name="Hulsmann N."/>
            <person name="Schleicher M."/>
            <person name="Noegel A.A."/>
            <person name="Eichinger L."/>
            <person name="Gallinger C."/>
            <person name="Pawlowski J."/>
            <person name="Sierra R."/>
            <person name="Euteneuer U."/>
            <person name="Pillet L."/>
            <person name="Moustafa A."/>
            <person name="Platzer M."/>
            <person name="Groth M."/>
            <person name="Szafranski K."/>
            <person name="Schliwa M."/>
        </authorList>
    </citation>
    <scope>NUCLEOTIDE SEQUENCE [LARGE SCALE GENOMIC DNA]</scope>
</reference>
<evidence type="ECO:0000256" key="4">
    <source>
        <dbReference type="ARBA" id="ARBA00022771"/>
    </source>
</evidence>
<keyword evidence="4 6" id="KW-0863">Zinc-finger</keyword>
<dbReference type="PANTHER" id="PTHR12983:SF9">
    <property type="entry name" value="E3 UBIQUITIN-PROTEIN LIGASE RNF10"/>
    <property type="match status" value="1"/>
</dbReference>
<evidence type="ECO:0000256" key="3">
    <source>
        <dbReference type="ARBA" id="ARBA00022723"/>
    </source>
</evidence>
<feature type="compositionally biased region" description="Polar residues" evidence="8">
    <location>
        <begin position="281"/>
        <end position="294"/>
    </location>
</feature>
<feature type="compositionally biased region" description="Basic and acidic residues" evidence="8">
    <location>
        <begin position="185"/>
        <end position="197"/>
    </location>
</feature>
<evidence type="ECO:0000313" key="11">
    <source>
        <dbReference type="Proteomes" id="UP000023152"/>
    </source>
</evidence>
<gene>
    <name evidence="10" type="ORF">RFI_20177</name>
</gene>
<accession>X6MVL9</accession>
<dbReference type="GO" id="GO:0045944">
    <property type="term" value="P:positive regulation of transcription by RNA polymerase II"/>
    <property type="evidence" value="ECO:0007669"/>
    <property type="project" value="TreeGrafter"/>
</dbReference>
<dbReference type="InterPro" id="IPR001841">
    <property type="entry name" value="Znf_RING"/>
</dbReference>
<comment type="caution">
    <text evidence="10">The sequence shown here is derived from an EMBL/GenBank/DDBJ whole genome shotgun (WGS) entry which is preliminary data.</text>
</comment>
<dbReference type="PROSITE" id="PS00518">
    <property type="entry name" value="ZF_RING_1"/>
    <property type="match status" value="1"/>
</dbReference>
<keyword evidence="2" id="KW-0963">Cytoplasm</keyword>
<organism evidence="10 11">
    <name type="scientific">Reticulomyxa filosa</name>
    <dbReference type="NCBI Taxonomy" id="46433"/>
    <lineage>
        <taxon>Eukaryota</taxon>
        <taxon>Sar</taxon>
        <taxon>Rhizaria</taxon>
        <taxon>Retaria</taxon>
        <taxon>Foraminifera</taxon>
        <taxon>Monothalamids</taxon>
        <taxon>Reticulomyxidae</taxon>
        <taxon>Reticulomyxa</taxon>
    </lineage>
</organism>
<keyword evidence="7" id="KW-0175">Coiled coil</keyword>
<keyword evidence="3" id="KW-0479">Metal-binding</keyword>
<name>X6MVL9_RETFI</name>
<feature type="region of interest" description="Disordered" evidence="8">
    <location>
        <begin position="281"/>
        <end position="303"/>
    </location>
</feature>
<dbReference type="InterPro" id="IPR013083">
    <property type="entry name" value="Znf_RING/FYVE/PHD"/>
</dbReference>
<proteinExistence type="predicted"/>
<dbReference type="AlphaFoldDB" id="X6MVL9"/>
<dbReference type="SMART" id="SM00184">
    <property type="entry name" value="RING"/>
    <property type="match status" value="1"/>
</dbReference>
<evidence type="ECO:0000256" key="2">
    <source>
        <dbReference type="ARBA" id="ARBA00022490"/>
    </source>
</evidence>